<dbReference type="NCBIfam" id="NF006968">
    <property type="entry name" value="PRK09441.1-1"/>
    <property type="match status" value="1"/>
</dbReference>
<dbReference type="NCBIfam" id="NF006969">
    <property type="entry name" value="PRK09441.1-2"/>
    <property type="match status" value="1"/>
</dbReference>
<evidence type="ECO:0000256" key="4">
    <source>
        <dbReference type="ARBA" id="ARBA00022801"/>
    </source>
</evidence>
<dbReference type="PIRSF" id="PIRSF001021">
    <property type="entry name" value="Alph-amls_thrmst"/>
    <property type="match status" value="1"/>
</dbReference>
<comment type="caution">
    <text evidence="8">The sequence shown here is derived from an EMBL/GenBank/DDBJ whole genome shotgun (WGS) entry which is preliminary data.</text>
</comment>
<keyword evidence="5" id="KW-0119">Carbohydrate metabolism</keyword>
<dbReference type="GO" id="GO:0004556">
    <property type="term" value="F:alpha-amylase activity"/>
    <property type="evidence" value="ECO:0007669"/>
    <property type="project" value="UniProtKB-EC"/>
</dbReference>
<dbReference type="Gene3D" id="3.20.20.80">
    <property type="entry name" value="Glycosidases"/>
    <property type="match status" value="1"/>
</dbReference>
<evidence type="ECO:0000256" key="1">
    <source>
        <dbReference type="ARBA" id="ARBA00001913"/>
    </source>
</evidence>
<dbReference type="SMART" id="SM00642">
    <property type="entry name" value="Aamy"/>
    <property type="match status" value="1"/>
</dbReference>
<dbReference type="InterPro" id="IPR015237">
    <property type="entry name" value="Alpha-amylase_C_pro"/>
</dbReference>
<dbReference type="InterPro" id="IPR013780">
    <property type="entry name" value="Glyco_hydro_b"/>
</dbReference>
<protein>
    <submittedName>
        <fullName evidence="8">Alpha-amylase</fullName>
        <ecNumber evidence="8">3.2.1.1</ecNumber>
    </submittedName>
</protein>
<name>A0ABT9VU55_9BACI</name>
<proteinExistence type="inferred from homology"/>
<keyword evidence="6 8" id="KW-0326">Glycosidase</keyword>
<evidence type="ECO:0000259" key="7">
    <source>
        <dbReference type="SMART" id="SM00642"/>
    </source>
</evidence>
<dbReference type="InterPro" id="IPR017853">
    <property type="entry name" value="GH"/>
</dbReference>
<dbReference type="SUPFAM" id="SSF51011">
    <property type="entry name" value="Glycosyl hydrolase domain"/>
    <property type="match status" value="1"/>
</dbReference>
<evidence type="ECO:0000313" key="9">
    <source>
        <dbReference type="Proteomes" id="UP001235840"/>
    </source>
</evidence>
<comment type="similarity">
    <text evidence="2">Belongs to the glycosyl hydrolase 13 family.</text>
</comment>
<evidence type="ECO:0000256" key="3">
    <source>
        <dbReference type="ARBA" id="ARBA00022723"/>
    </source>
</evidence>
<dbReference type="EC" id="3.2.1.1" evidence="8"/>
<reference evidence="8 9" key="1">
    <citation type="submission" date="2023-07" db="EMBL/GenBank/DDBJ databases">
        <title>Genomic Encyclopedia of Type Strains, Phase IV (KMG-IV): sequencing the most valuable type-strain genomes for metagenomic binning, comparative biology and taxonomic classification.</title>
        <authorList>
            <person name="Goeker M."/>
        </authorList>
    </citation>
    <scope>NUCLEOTIDE SEQUENCE [LARGE SCALE GENOMIC DNA]</scope>
    <source>
        <strain evidence="8 9">DSM 12751</strain>
    </source>
</reference>
<dbReference type="Gene3D" id="2.60.40.1180">
    <property type="entry name" value="Golgi alpha-mannosidase II"/>
    <property type="match status" value="1"/>
</dbReference>
<dbReference type="Pfam" id="PF00128">
    <property type="entry name" value="Alpha-amylase"/>
    <property type="match status" value="1"/>
</dbReference>
<dbReference type="SUPFAM" id="SSF51445">
    <property type="entry name" value="(Trans)glycosidases"/>
    <property type="match status" value="1"/>
</dbReference>
<organism evidence="8 9">
    <name type="scientific">Caldalkalibacillus horti</name>
    <dbReference type="NCBI Taxonomy" id="77523"/>
    <lineage>
        <taxon>Bacteria</taxon>
        <taxon>Bacillati</taxon>
        <taxon>Bacillota</taxon>
        <taxon>Bacilli</taxon>
        <taxon>Bacillales</taxon>
        <taxon>Bacillaceae</taxon>
        <taxon>Caldalkalibacillus</taxon>
    </lineage>
</organism>
<evidence type="ECO:0000256" key="6">
    <source>
        <dbReference type="ARBA" id="ARBA00023295"/>
    </source>
</evidence>
<dbReference type="CDD" id="cd11318">
    <property type="entry name" value="AmyAc_bac_fung_AmyA"/>
    <property type="match status" value="1"/>
</dbReference>
<dbReference type="Pfam" id="PF09154">
    <property type="entry name" value="Alpha-amy_C_pro"/>
    <property type="match status" value="1"/>
</dbReference>
<dbReference type="EMBL" id="JAUSTY010000002">
    <property type="protein sequence ID" value="MDQ0164517.1"/>
    <property type="molecule type" value="Genomic_DNA"/>
</dbReference>
<dbReference type="InterPro" id="IPR006047">
    <property type="entry name" value="GH13_cat_dom"/>
</dbReference>
<dbReference type="PANTHER" id="PTHR43447">
    <property type="entry name" value="ALPHA-AMYLASE"/>
    <property type="match status" value="1"/>
</dbReference>
<keyword evidence="3" id="KW-0479">Metal-binding</keyword>
<gene>
    <name evidence="8" type="ORF">J2S11_000417</name>
</gene>
<dbReference type="Gene3D" id="2.40.30.140">
    <property type="match status" value="1"/>
</dbReference>
<dbReference type="InterPro" id="IPR013776">
    <property type="entry name" value="A-amylase_thermo"/>
</dbReference>
<feature type="domain" description="Glycosyl hydrolase family 13 catalytic" evidence="7">
    <location>
        <begin position="52"/>
        <end position="458"/>
    </location>
</feature>
<keyword evidence="9" id="KW-1185">Reference proteome</keyword>
<comment type="cofactor">
    <cofactor evidence="1">
        <name>Ca(2+)</name>
        <dbReference type="ChEBI" id="CHEBI:29108"/>
    </cofactor>
</comment>
<evidence type="ECO:0000313" key="8">
    <source>
        <dbReference type="EMBL" id="MDQ0164517.1"/>
    </source>
</evidence>
<evidence type="ECO:0000256" key="2">
    <source>
        <dbReference type="ARBA" id="ARBA00008061"/>
    </source>
</evidence>
<accession>A0ABT9VU55</accession>
<dbReference type="Proteomes" id="UP001235840">
    <property type="component" value="Unassembled WGS sequence"/>
</dbReference>
<sequence>MSRMDSFQGRRGRGRGIAIGLAFLVCLSSLFALSFVNHATDKAAAQQEPVNGVIMQYFEWYSPNHGNHWNNMGADASHLSDIGITAVWIPPAYKGHVGTNDVGYGVYDLYDLGEFNQKGTVRTKYGTKAELQQAVSSLKSNQIDVYGDIVVNHLMGADENEDVLMREVNPYNRYEDISGDMIRSAATVYNYEARNNTYSSFKWRWYHFDGIDDYGRIFRFTEGPKGWDWEVSTENGNYDYLMGADLDFDHPEVVNEIKNWGVWLTNEIGLDGFRLDAVKHIKFDFMRDFVQHARNETGKELFTVGEYIGGLNELQHYLNRADRTMSLFDFPLRTNFAQASSSHGYYDMRNLANGTLVGADPVKAVTFVENHDTQPDRDDAHGDAVLEWFKPLAYAYILTREQGYPKVFYGDYYGTNGTNGRHINPLRDQLDPILLARKNNAYGTQHDYFDHPDLVGWTREGISSKPNSGLATLITNRLGGTKTMYVGSQHANETWIDVTGNRSGSVTIDSTGHGTFSVNDGSVSIWVPSGSN</sequence>
<evidence type="ECO:0000256" key="5">
    <source>
        <dbReference type="ARBA" id="ARBA00023277"/>
    </source>
</evidence>
<keyword evidence="4 8" id="KW-0378">Hydrolase</keyword>